<keyword evidence="3" id="KW-1185">Reference proteome</keyword>
<dbReference type="Proteomes" id="UP000614350">
    <property type="component" value="Unassembled WGS sequence"/>
</dbReference>
<reference evidence="2" key="1">
    <citation type="journal article" date="2020" name="G3 (Bethesda)">
        <title>High-Quality Assemblies for Three Invasive Social Wasps from the &lt;i&gt;Vespula&lt;/i&gt; Genus.</title>
        <authorList>
            <person name="Harrop T.W.R."/>
            <person name="Guhlin J."/>
            <person name="McLaughlin G.M."/>
            <person name="Permina E."/>
            <person name="Stockwell P."/>
            <person name="Gilligan J."/>
            <person name="Le Lec M.F."/>
            <person name="Gruber M.A.M."/>
            <person name="Quinn O."/>
            <person name="Lovegrove M."/>
            <person name="Duncan E.J."/>
            <person name="Remnant E.J."/>
            <person name="Van Eeckhoven J."/>
            <person name="Graham B."/>
            <person name="Knapp R.A."/>
            <person name="Langford K.W."/>
            <person name="Kronenberg Z."/>
            <person name="Press M.O."/>
            <person name="Eacker S.M."/>
            <person name="Wilson-Rankin E.E."/>
            <person name="Purcell J."/>
            <person name="Lester P.J."/>
            <person name="Dearden P.K."/>
        </authorList>
    </citation>
    <scope>NUCLEOTIDE SEQUENCE</scope>
    <source>
        <strain evidence="2">Marl-1</strain>
    </source>
</reference>
<gene>
    <name evidence="2" type="ORF">HZH66_014153</name>
</gene>
<evidence type="ECO:0000313" key="3">
    <source>
        <dbReference type="Proteomes" id="UP000614350"/>
    </source>
</evidence>
<protein>
    <submittedName>
        <fullName evidence="2">Uncharacterized protein</fullName>
    </submittedName>
</protein>
<evidence type="ECO:0000256" key="1">
    <source>
        <dbReference type="SAM" id="MobiDB-lite"/>
    </source>
</evidence>
<proteinExistence type="predicted"/>
<organism evidence="2 3">
    <name type="scientific">Vespula vulgaris</name>
    <name type="common">Yellow jacket</name>
    <name type="synonym">Wasp</name>
    <dbReference type="NCBI Taxonomy" id="7454"/>
    <lineage>
        <taxon>Eukaryota</taxon>
        <taxon>Metazoa</taxon>
        <taxon>Ecdysozoa</taxon>
        <taxon>Arthropoda</taxon>
        <taxon>Hexapoda</taxon>
        <taxon>Insecta</taxon>
        <taxon>Pterygota</taxon>
        <taxon>Neoptera</taxon>
        <taxon>Endopterygota</taxon>
        <taxon>Hymenoptera</taxon>
        <taxon>Apocrita</taxon>
        <taxon>Aculeata</taxon>
        <taxon>Vespoidea</taxon>
        <taxon>Vespidae</taxon>
        <taxon>Vespinae</taxon>
        <taxon>Vespula</taxon>
    </lineage>
</organism>
<feature type="compositionally biased region" description="Low complexity" evidence="1">
    <location>
        <begin position="49"/>
        <end position="59"/>
    </location>
</feature>
<feature type="region of interest" description="Disordered" evidence="1">
    <location>
        <begin position="41"/>
        <end position="75"/>
    </location>
</feature>
<sequence length="75" mass="7921">MGCGVWDVKCGGRACAFSWKTPVKMKSIFQFSSVYDASLSRRNPQCSCPGTGPTTGTRPGPDPTPDPGPALLVVF</sequence>
<comment type="caution">
    <text evidence="2">The sequence shown here is derived from an EMBL/GenBank/DDBJ whole genome shotgun (WGS) entry which is preliminary data.</text>
</comment>
<dbReference type="AlphaFoldDB" id="A0A834MPT4"/>
<name>A0A834MPT4_VESVU</name>
<accession>A0A834MPT4</accession>
<evidence type="ECO:0000313" key="2">
    <source>
        <dbReference type="EMBL" id="KAF7380777.1"/>
    </source>
</evidence>
<dbReference type="EMBL" id="JACSEA010000021">
    <property type="protein sequence ID" value="KAF7380777.1"/>
    <property type="molecule type" value="Genomic_DNA"/>
</dbReference>